<dbReference type="OrthoDB" id="9121563at2"/>
<dbReference type="Pfam" id="PF00512">
    <property type="entry name" value="HisKA"/>
    <property type="match status" value="1"/>
</dbReference>
<dbReference type="SUPFAM" id="SSF55874">
    <property type="entry name" value="ATPase domain of HSP90 chaperone/DNA topoisomerase II/histidine kinase"/>
    <property type="match status" value="1"/>
</dbReference>
<keyword evidence="11 14" id="KW-1133">Transmembrane helix</keyword>
<dbReference type="PANTHER" id="PTHR45528">
    <property type="entry name" value="SENSOR HISTIDINE KINASE CPXA"/>
    <property type="match status" value="1"/>
</dbReference>
<evidence type="ECO:0000256" key="7">
    <source>
        <dbReference type="ARBA" id="ARBA00022692"/>
    </source>
</evidence>
<dbReference type="Proteomes" id="UP000318126">
    <property type="component" value="Unassembled WGS sequence"/>
</dbReference>
<evidence type="ECO:0000256" key="1">
    <source>
        <dbReference type="ARBA" id="ARBA00000085"/>
    </source>
</evidence>
<keyword evidence="5" id="KW-0597">Phosphoprotein</keyword>
<evidence type="ECO:0000259" key="15">
    <source>
        <dbReference type="SMART" id="SM00388"/>
    </source>
</evidence>
<evidence type="ECO:0000256" key="6">
    <source>
        <dbReference type="ARBA" id="ARBA00022679"/>
    </source>
</evidence>
<evidence type="ECO:0000256" key="3">
    <source>
        <dbReference type="ARBA" id="ARBA00012438"/>
    </source>
</evidence>
<dbReference type="SMART" id="SM00388">
    <property type="entry name" value="HisKA"/>
    <property type="match status" value="1"/>
</dbReference>
<accession>A0A553JHY6</accession>
<dbReference type="SUPFAM" id="SSF47384">
    <property type="entry name" value="Homodimeric domain of signal transducing histidine kinase"/>
    <property type="match status" value="1"/>
</dbReference>
<comment type="caution">
    <text evidence="16">The sequence shown here is derived from an EMBL/GenBank/DDBJ whole genome shotgun (WGS) entry which is preliminary data.</text>
</comment>
<dbReference type="PANTHER" id="PTHR45528:SF1">
    <property type="entry name" value="SENSOR HISTIDINE KINASE CPXA"/>
    <property type="match status" value="1"/>
</dbReference>
<keyword evidence="9 16" id="KW-0418">Kinase</keyword>
<dbReference type="EMBL" id="VKGK01000041">
    <property type="protein sequence ID" value="TRY12060.1"/>
    <property type="molecule type" value="Genomic_DNA"/>
</dbReference>
<dbReference type="InterPro" id="IPR036097">
    <property type="entry name" value="HisK_dim/P_sf"/>
</dbReference>
<gene>
    <name evidence="16" type="ORF">FN961_22680</name>
</gene>
<dbReference type="RefSeq" id="WP_144042435.1">
    <property type="nucleotide sequence ID" value="NZ_BMPL01000046.1"/>
</dbReference>
<sequence length="417" mass="48171">MDKIPIADHRHFPSFYWKIRWSFGLMTLLTFSLFGSLIYFAEDRLEVLSLHHWLDTEASQYAKSYEQFGLKAPLPNRSEFKSYWSEEKVPDWLSQYTKMGFYEHLIGSEDKHFIVSEHPSGKGLLYIVFQDDADDYLDNYEAELHYLTFFLGGFLIIAMLFYGLYFVRTLSKPLAKIQEKVSQMPPGNPLFDVETKFRETREIESTLLESKINISNFFIREKEFSRFASHELRTPIMVIKGSTELLQKIPDLPPLATKAIARLERASDEMELLTETFLLLGRSSIEPRYMAVQSLENLLSKQIGELAILFAKNDASYQLKVSETSEVYAPKSFITVIINNLIKNAFSYSLGDIDINLAGTKLTICNRHDGHDVYNEGYGCGLVIVERICERMDWTFEHENSAEFYTAVVNFAVNIET</sequence>
<feature type="domain" description="Signal transduction histidine kinase dimerisation/phosphoacceptor" evidence="15">
    <location>
        <begin position="220"/>
        <end position="286"/>
    </location>
</feature>
<organism evidence="16 17">
    <name type="scientific">Shewanella hanedai</name>
    <name type="common">Alteromonas hanedai</name>
    <dbReference type="NCBI Taxonomy" id="25"/>
    <lineage>
        <taxon>Bacteria</taxon>
        <taxon>Pseudomonadati</taxon>
        <taxon>Pseudomonadota</taxon>
        <taxon>Gammaproteobacteria</taxon>
        <taxon>Alteromonadales</taxon>
        <taxon>Shewanellaceae</taxon>
        <taxon>Shewanella</taxon>
    </lineage>
</organism>
<evidence type="ECO:0000256" key="12">
    <source>
        <dbReference type="ARBA" id="ARBA00023012"/>
    </source>
</evidence>
<comment type="catalytic activity">
    <reaction evidence="1">
        <text>ATP + protein L-histidine = ADP + protein N-phospho-L-histidine.</text>
        <dbReference type="EC" id="2.7.13.3"/>
    </reaction>
</comment>
<dbReference type="GO" id="GO:0005886">
    <property type="term" value="C:plasma membrane"/>
    <property type="evidence" value="ECO:0007669"/>
    <property type="project" value="UniProtKB-SubCell"/>
</dbReference>
<dbReference type="EC" id="2.7.13.3" evidence="3"/>
<keyword evidence="12" id="KW-0902">Two-component regulatory system</keyword>
<dbReference type="AlphaFoldDB" id="A0A553JHY6"/>
<keyword evidence="13 14" id="KW-0472">Membrane</keyword>
<evidence type="ECO:0000256" key="8">
    <source>
        <dbReference type="ARBA" id="ARBA00022741"/>
    </source>
</evidence>
<evidence type="ECO:0000313" key="17">
    <source>
        <dbReference type="Proteomes" id="UP000318126"/>
    </source>
</evidence>
<feature type="transmembrane region" description="Helical" evidence="14">
    <location>
        <begin position="21"/>
        <end position="41"/>
    </location>
</feature>
<comment type="subcellular location">
    <subcellularLocation>
        <location evidence="2">Cell membrane</location>
        <topology evidence="2">Multi-pass membrane protein</topology>
    </subcellularLocation>
</comment>
<keyword evidence="4" id="KW-1003">Cell membrane</keyword>
<proteinExistence type="predicted"/>
<dbReference type="GO" id="GO:0005524">
    <property type="term" value="F:ATP binding"/>
    <property type="evidence" value="ECO:0007669"/>
    <property type="project" value="UniProtKB-KW"/>
</dbReference>
<protein>
    <recommendedName>
        <fullName evidence="3">histidine kinase</fullName>
        <ecNumber evidence="3">2.7.13.3</ecNumber>
    </recommendedName>
</protein>
<evidence type="ECO:0000256" key="14">
    <source>
        <dbReference type="SAM" id="Phobius"/>
    </source>
</evidence>
<feature type="transmembrane region" description="Helical" evidence="14">
    <location>
        <begin position="144"/>
        <end position="167"/>
    </location>
</feature>
<dbReference type="GO" id="GO:0000155">
    <property type="term" value="F:phosphorelay sensor kinase activity"/>
    <property type="evidence" value="ECO:0007669"/>
    <property type="project" value="InterPro"/>
</dbReference>
<dbReference type="InterPro" id="IPR050398">
    <property type="entry name" value="HssS/ArlS-like"/>
</dbReference>
<keyword evidence="6" id="KW-0808">Transferase</keyword>
<evidence type="ECO:0000256" key="10">
    <source>
        <dbReference type="ARBA" id="ARBA00022840"/>
    </source>
</evidence>
<dbReference type="InterPro" id="IPR003661">
    <property type="entry name" value="HisK_dim/P_dom"/>
</dbReference>
<evidence type="ECO:0000313" key="16">
    <source>
        <dbReference type="EMBL" id="TRY12060.1"/>
    </source>
</evidence>
<name>A0A553JHY6_SHEHA</name>
<reference evidence="17" key="1">
    <citation type="submission" date="2019-07" db="EMBL/GenBank/DDBJ databases">
        <title>Shewanella sp. YLB-08 draft genomic sequence.</title>
        <authorList>
            <person name="Yu L."/>
        </authorList>
    </citation>
    <scope>NUCLEOTIDE SEQUENCE [LARGE SCALE GENOMIC DNA]</scope>
    <source>
        <strain evidence="17">JCM 20706</strain>
    </source>
</reference>
<evidence type="ECO:0000256" key="4">
    <source>
        <dbReference type="ARBA" id="ARBA00022475"/>
    </source>
</evidence>
<keyword evidence="10" id="KW-0067">ATP-binding</keyword>
<dbReference type="InterPro" id="IPR036890">
    <property type="entry name" value="HATPase_C_sf"/>
</dbReference>
<evidence type="ECO:0000256" key="5">
    <source>
        <dbReference type="ARBA" id="ARBA00022553"/>
    </source>
</evidence>
<dbReference type="Gene3D" id="1.10.287.130">
    <property type="match status" value="1"/>
</dbReference>
<keyword evidence="7 14" id="KW-0812">Transmembrane</keyword>
<dbReference type="CDD" id="cd00082">
    <property type="entry name" value="HisKA"/>
    <property type="match status" value="1"/>
</dbReference>
<evidence type="ECO:0000256" key="2">
    <source>
        <dbReference type="ARBA" id="ARBA00004651"/>
    </source>
</evidence>
<dbReference type="Gene3D" id="3.30.565.10">
    <property type="entry name" value="Histidine kinase-like ATPase, C-terminal domain"/>
    <property type="match status" value="1"/>
</dbReference>
<evidence type="ECO:0000256" key="11">
    <source>
        <dbReference type="ARBA" id="ARBA00022989"/>
    </source>
</evidence>
<keyword evidence="17" id="KW-1185">Reference proteome</keyword>
<evidence type="ECO:0000256" key="13">
    <source>
        <dbReference type="ARBA" id="ARBA00023136"/>
    </source>
</evidence>
<evidence type="ECO:0000256" key="9">
    <source>
        <dbReference type="ARBA" id="ARBA00022777"/>
    </source>
</evidence>
<keyword evidence="8" id="KW-0547">Nucleotide-binding</keyword>